<dbReference type="InterPro" id="IPR002539">
    <property type="entry name" value="MaoC-like_dom"/>
</dbReference>
<proteinExistence type="predicted"/>
<dbReference type="FunFam" id="3.10.129.10:FF:000042">
    <property type="entry name" value="MaoC domain protein dehydratase"/>
    <property type="match status" value="1"/>
</dbReference>
<feature type="domain" description="MaoC-like" evidence="2">
    <location>
        <begin position="15"/>
        <end position="117"/>
    </location>
</feature>
<dbReference type="Pfam" id="PF01575">
    <property type="entry name" value="MaoC_dehydratas"/>
    <property type="match status" value="1"/>
</dbReference>
<evidence type="ECO:0000259" key="2">
    <source>
        <dbReference type="Pfam" id="PF01575"/>
    </source>
</evidence>
<evidence type="ECO:0000313" key="3">
    <source>
        <dbReference type="EMBL" id="CAA6828123.1"/>
    </source>
</evidence>
<dbReference type="InterPro" id="IPR029069">
    <property type="entry name" value="HotDog_dom_sf"/>
</dbReference>
<protein>
    <submittedName>
        <fullName evidence="3">Enoyl-CoA hydratase</fullName>
    </submittedName>
</protein>
<accession>A0A6S6UKI0</accession>
<dbReference type="GO" id="GO:0019171">
    <property type="term" value="F:(3R)-hydroxyacyl-[acyl-carrier-protein] dehydratase activity"/>
    <property type="evidence" value="ECO:0007669"/>
    <property type="project" value="TreeGrafter"/>
</dbReference>
<dbReference type="EMBL" id="CACVAT010000458">
    <property type="protein sequence ID" value="CAA6828123.1"/>
    <property type="molecule type" value="Genomic_DNA"/>
</dbReference>
<sequence>MSDTKMPAVGDTASLTRSFNEAQVRAFAELSGDMNPVHLDAEYAASTQFGQRIVHGALVTSLFSTILGTELPGEGSIYMSQTSQFRAPVNLDEEITASVEITAINEKKPIVTLKTTVTNAAGKAVVRGEAVMFVPWMKG</sequence>
<dbReference type="AlphaFoldDB" id="A0A6S6UKI0"/>
<evidence type="ECO:0000256" key="1">
    <source>
        <dbReference type="ARBA" id="ARBA00023239"/>
    </source>
</evidence>
<name>A0A6S6UKI0_9GAMM</name>
<dbReference type="CDD" id="cd03449">
    <property type="entry name" value="R_hydratase"/>
    <property type="match status" value="1"/>
</dbReference>
<dbReference type="SUPFAM" id="SSF54637">
    <property type="entry name" value="Thioesterase/thiol ester dehydrase-isomerase"/>
    <property type="match status" value="1"/>
</dbReference>
<dbReference type="Gene3D" id="3.10.129.10">
    <property type="entry name" value="Hotdog Thioesterase"/>
    <property type="match status" value="1"/>
</dbReference>
<organism evidence="3">
    <name type="scientific">uncultured Thiotrichaceae bacterium</name>
    <dbReference type="NCBI Taxonomy" id="298394"/>
    <lineage>
        <taxon>Bacteria</taxon>
        <taxon>Pseudomonadati</taxon>
        <taxon>Pseudomonadota</taxon>
        <taxon>Gammaproteobacteria</taxon>
        <taxon>Thiotrichales</taxon>
        <taxon>Thiotrichaceae</taxon>
        <taxon>environmental samples</taxon>
    </lineage>
</organism>
<dbReference type="PANTHER" id="PTHR43437">
    <property type="entry name" value="HYDROXYACYL-THIOESTER DEHYDRATASE TYPE 2, MITOCHONDRIAL-RELATED"/>
    <property type="match status" value="1"/>
</dbReference>
<reference evidence="3" key="1">
    <citation type="submission" date="2020-01" db="EMBL/GenBank/DDBJ databases">
        <authorList>
            <person name="Meier V. D."/>
            <person name="Meier V D."/>
        </authorList>
    </citation>
    <scope>NUCLEOTIDE SEQUENCE</scope>
    <source>
        <strain evidence="3">HLG_WM_MAG_09</strain>
    </source>
</reference>
<dbReference type="GO" id="GO:0006633">
    <property type="term" value="P:fatty acid biosynthetic process"/>
    <property type="evidence" value="ECO:0007669"/>
    <property type="project" value="TreeGrafter"/>
</dbReference>
<gene>
    <name evidence="3" type="ORF">HELGO_WM49620</name>
</gene>
<dbReference type="PANTHER" id="PTHR43437:SF3">
    <property type="entry name" value="HYDROXYACYL-THIOESTER DEHYDRATASE TYPE 2, MITOCHONDRIAL"/>
    <property type="match status" value="1"/>
</dbReference>
<keyword evidence="1" id="KW-0456">Lyase</keyword>
<dbReference type="InterPro" id="IPR050965">
    <property type="entry name" value="UPF0336/Enoyl-CoA_hydratase"/>
</dbReference>